<evidence type="ECO:0000313" key="1">
    <source>
        <dbReference type="EMBL" id="OMJ87761.1"/>
    </source>
</evidence>
<organism evidence="1 2">
    <name type="scientific">Stentor coeruleus</name>
    <dbReference type="NCBI Taxonomy" id="5963"/>
    <lineage>
        <taxon>Eukaryota</taxon>
        <taxon>Sar</taxon>
        <taxon>Alveolata</taxon>
        <taxon>Ciliophora</taxon>
        <taxon>Postciliodesmatophora</taxon>
        <taxon>Heterotrichea</taxon>
        <taxon>Heterotrichida</taxon>
        <taxon>Stentoridae</taxon>
        <taxon>Stentor</taxon>
    </lineage>
</organism>
<dbReference type="Proteomes" id="UP000187209">
    <property type="component" value="Unassembled WGS sequence"/>
</dbReference>
<accession>A0A1R2CFG8</accession>
<comment type="caution">
    <text evidence="1">The sequence shown here is derived from an EMBL/GenBank/DDBJ whole genome shotgun (WGS) entry which is preliminary data.</text>
</comment>
<sequence length="132" mass="14785">MDGKALQSARRKSKTQKYMIKVHVDSSEDSEIDSSAAENKYKNDKLSPRYHIKRSSTDILSLSGALTKIQNLQSIVANLDTKASSQTEALCSTSDDETFVGNLEYKIEIINQRRVNSHINKITNCQGNCLIF</sequence>
<gene>
    <name evidence="1" type="ORF">SteCoe_10508</name>
</gene>
<reference evidence="1 2" key="1">
    <citation type="submission" date="2016-11" db="EMBL/GenBank/DDBJ databases">
        <title>The macronuclear genome of Stentor coeruleus: a giant cell with tiny introns.</title>
        <authorList>
            <person name="Slabodnick M."/>
            <person name="Ruby J.G."/>
            <person name="Reiff S.B."/>
            <person name="Swart E.C."/>
            <person name="Gosai S."/>
            <person name="Prabakaran S."/>
            <person name="Witkowska E."/>
            <person name="Larue G.E."/>
            <person name="Fisher S."/>
            <person name="Freeman R.M."/>
            <person name="Gunawardena J."/>
            <person name="Chu W."/>
            <person name="Stover N.A."/>
            <person name="Gregory B.D."/>
            <person name="Nowacki M."/>
            <person name="Derisi J."/>
            <person name="Roy S.W."/>
            <person name="Marshall W.F."/>
            <person name="Sood P."/>
        </authorList>
    </citation>
    <scope>NUCLEOTIDE SEQUENCE [LARGE SCALE GENOMIC DNA]</scope>
    <source>
        <strain evidence="1">WM001</strain>
    </source>
</reference>
<keyword evidence="2" id="KW-1185">Reference proteome</keyword>
<proteinExistence type="predicted"/>
<dbReference type="AlphaFoldDB" id="A0A1R2CFG8"/>
<protein>
    <submittedName>
        <fullName evidence="1">Uncharacterized protein</fullName>
    </submittedName>
</protein>
<name>A0A1R2CFG8_9CILI</name>
<dbReference type="EMBL" id="MPUH01000169">
    <property type="protein sequence ID" value="OMJ87761.1"/>
    <property type="molecule type" value="Genomic_DNA"/>
</dbReference>
<evidence type="ECO:0000313" key="2">
    <source>
        <dbReference type="Proteomes" id="UP000187209"/>
    </source>
</evidence>